<dbReference type="EMBL" id="LS991949">
    <property type="protein sequence ID" value="SYV89870.1"/>
    <property type="molecule type" value="Genomic_DNA"/>
</dbReference>
<dbReference type="KEGG" id="mala:NCTC10135_00374"/>
<organism evidence="1 2">
    <name type="scientific">Metamycoplasma alkalescens</name>
    <dbReference type="NCBI Taxonomy" id="45363"/>
    <lineage>
        <taxon>Bacteria</taxon>
        <taxon>Bacillati</taxon>
        <taxon>Mycoplasmatota</taxon>
        <taxon>Mycoplasmoidales</taxon>
        <taxon>Metamycoplasmataceae</taxon>
        <taxon>Metamycoplasma</taxon>
    </lineage>
</organism>
<reference evidence="2" key="1">
    <citation type="submission" date="2018-06" db="EMBL/GenBank/DDBJ databases">
        <authorList>
            <consortium name="Pathogen Informatics"/>
        </authorList>
    </citation>
    <scope>NUCLEOTIDE SEQUENCE [LARGE SCALE GENOMIC DNA]</scope>
    <source>
        <strain evidence="2">NCTC10135</strain>
    </source>
</reference>
<evidence type="ECO:0000313" key="1">
    <source>
        <dbReference type="EMBL" id="SYV89870.1"/>
    </source>
</evidence>
<dbReference type="Proteomes" id="UP000259864">
    <property type="component" value="Chromosome 1"/>
</dbReference>
<name>A0A3B0P0F1_9BACT</name>
<sequence length="48" mass="5608">MDLNQKNNLTNKEFQNQAKMYMQKTKEILLAIAKKEGIKDSEINPLLK</sequence>
<dbReference type="AlphaFoldDB" id="A0A3B0P0F1"/>
<gene>
    <name evidence="1" type="ORF">NCTC10135_00374</name>
</gene>
<proteinExistence type="predicted"/>
<accession>A0A3B0P0F1</accession>
<evidence type="ECO:0000313" key="2">
    <source>
        <dbReference type="Proteomes" id="UP000259864"/>
    </source>
</evidence>
<protein>
    <submittedName>
        <fullName evidence="1">Uncharacterized protein</fullName>
    </submittedName>
</protein>